<dbReference type="RefSeq" id="WP_057951850.1">
    <property type="nucleotide sequence ID" value="NZ_CP013118.1"/>
</dbReference>
<dbReference type="STRING" id="1307839.L21SP5_00616"/>
<protein>
    <submittedName>
        <fullName evidence="2">Uncharacterized protein</fullName>
    </submittedName>
</protein>
<keyword evidence="3" id="KW-1185">Reference proteome</keyword>
<dbReference type="InterPro" id="IPR013783">
    <property type="entry name" value="Ig-like_fold"/>
</dbReference>
<evidence type="ECO:0000256" key="1">
    <source>
        <dbReference type="SAM" id="SignalP"/>
    </source>
</evidence>
<dbReference type="KEGG" id="blq:L21SP5_00616"/>
<feature type="signal peptide" evidence="1">
    <location>
        <begin position="1"/>
        <end position="20"/>
    </location>
</feature>
<feature type="chain" id="PRO_5006599267" evidence="1">
    <location>
        <begin position="21"/>
        <end position="267"/>
    </location>
</feature>
<evidence type="ECO:0000313" key="2">
    <source>
        <dbReference type="EMBL" id="ALO14288.1"/>
    </source>
</evidence>
<dbReference type="OrthoDB" id="1419910at2"/>
<dbReference type="EMBL" id="CP013118">
    <property type="protein sequence ID" value="ALO14288.1"/>
    <property type="molecule type" value="Genomic_DNA"/>
</dbReference>
<name>A0A0S2HW85_9BACT</name>
<dbReference type="Proteomes" id="UP000064893">
    <property type="component" value="Chromosome"/>
</dbReference>
<dbReference type="Gene3D" id="2.60.40.10">
    <property type="entry name" value="Immunoglobulins"/>
    <property type="match status" value="1"/>
</dbReference>
<sequence length="267" mass="29614" precursor="true">MKVKFLSIIFFLISLSQVLAQDFEVAPVQLYFSANPGESQTKTVTIKNHSAQKASYILSAGDFVVSSDGDKQYKPANTTKNSIANWMSISPSFFDLEPNAERQVSVSVQPPTDDDGSRWGIIYVRTAKEQTAFEAGEELSAGLNLSPRIAIQVYQTAKSNKNLKAKIDQLREIPSKDSTERWFSAIVTNLSDIIIHCKVFLIASNMQTAKEHQYPPVQFDSYPKNTQKIILKMPKGLPKGTYALAAVLDYGSNVNLEGTQMVIQVPK</sequence>
<gene>
    <name evidence="2" type="ORF">L21SP5_00616</name>
</gene>
<evidence type="ECO:0000313" key="3">
    <source>
        <dbReference type="Proteomes" id="UP000064893"/>
    </source>
</evidence>
<organism evidence="2 3">
    <name type="scientific">Salinivirga cyanobacteriivorans</name>
    <dbReference type="NCBI Taxonomy" id="1307839"/>
    <lineage>
        <taxon>Bacteria</taxon>
        <taxon>Pseudomonadati</taxon>
        <taxon>Bacteroidota</taxon>
        <taxon>Bacteroidia</taxon>
        <taxon>Bacteroidales</taxon>
        <taxon>Salinivirgaceae</taxon>
        <taxon>Salinivirga</taxon>
    </lineage>
</organism>
<accession>A0A0S2HW85</accession>
<dbReference type="AlphaFoldDB" id="A0A0S2HW85"/>
<keyword evidence="1" id="KW-0732">Signal</keyword>
<reference evidence="2 3" key="1">
    <citation type="submission" date="2015-11" db="EMBL/GenBank/DDBJ databases">
        <title>Description and complete genome sequence of a novel strain predominating in hypersaline microbial mats and representing a new family of the Bacteriodetes phylum.</title>
        <authorList>
            <person name="Spring S."/>
            <person name="Bunk B."/>
            <person name="Sproer C."/>
            <person name="Klenk H.-P."/>
        </authorList>
    </citation>
    <scope>NUCLEOTIDE SEQUENCE [LARGE SCALE GENOMIC DNA]</scope>
    <source>
        <strain evidence="2 3">L21-Spi-D4</strain>
    </source>
</reference>
<proteinExistence type="predicted"/>